<keyword evidence="1 9" id="KW-0808">Transferase</keyword>
<dbReference type="PANTHER" id="PTHR30621:SF0">
    <property type="entry name" value="BIFUNCTIONAL GLUTAMINE SYNTHETASE ADENYLYLTRANSFERASE_ADENYLYL-REMOVING ENZYME"/>
    <property type="match status" value="1"/>
</dbReference>
<feature type="domain" description="Glutamate-ammonia ligase adenylyltransferase repeated" evidence="7">
    <location>
        <begin position="81"/>
        <end position="333"/>
    </location>
</feature>
<dbReference type="GO" id="GO:0005524">
    <property type="term" value="F:ATP binding"/>
    <property type="evidence" value="ECO:0007669"/>
    <property type="project" value="UniProtKB-KW"/>
</dbReference>
<dbReference type="Proteomes" id="UP000272503">
    <property type="component" value="Unassembled WGS sequence"/>
</dbReference>
<reference evidence="9 10" key="1">
    <citation type="submission" date="2018-10" db="EMBL/GenBank/DDBJ databases">
        <authorList>
            <person name="Li J."/>
        </authorList>
    </citation>
    <scope>NUCLEOTIDE SEQUENCE [LARGE SCALE GENOMIC DNA]</scope>
    <source>
        <strain evidence="9 10">IF 016277</strain>
    </source>
</reference>
<dbReference type="RefSeq" id="WP_121647743.1">
    <property type="nucleotide sequence ID" value="NZ_RCUX01000003.1"/>
</dbReference>
<keyword evidence="6" id="KW-0511">Multifunctional enzyme</keyword>
<evidence type="ECO:0000256" key="4">
    <source>
        <dbReference type="ARBA" id="ARBA00022840"/>
    </source>
</evidence>
<feature type="domain" description="PII-uridylyltransferase/Glutamine-synthetase adenylyltransferase" evidence="8">
    <location>
        <begin position="365"/>
        <end position="494"/>
    </location>
</feature>
<dbReference type="EC" id="2.7.7.89" evidence="9"/>
<accession>A0A3L7AAD0</accession>
<evidence type="ECO:0000259" key="8">
    <source>
        <dbReference type="Pfam" id="PF08335"/>
    </source>
</evidence>
<dbReference type="InterPro" id="IPR013546">
    <property type="entry name" value="PII_UdlTrfase/GS_AdlTrfase"/>
</dbReference>
<comment type="caution">
    <text evidence="9">The sequence shown here is derived from an EMBL/GenBank/DDBJ whole genome shotgun (WGS) entry which is preliminary data.</text>
</comment>
<dbReference type="Gene3D" id="3.30.460.10">
    <property type="entry name" value="Beta Polymerase, domain 2"/>
    <property type="match status" value="2"/>
</dbReference>
<keyword evidence="10" id="KW-1185">Reference proteome</keyword>
<evidence type="ECO:0000256" key="1">
    <source>
        <dbReference type="ARBA" id="ARBA00022679"/>
    </source>
</evidence>
<sequence>MARPATGLSQLARIGFSSLTSARDLLGRLGELGWPVTPEALEEFAAAADPDEALQTLLRLGETHPAVLGAIAADPEWRGAVIRTVGVSRGLTDFLLRHPEEFGVLAEPALRVPTAPEMLRRLHEAVRAEDGFSALPEREAVSALRIAYRREVLRIVAVDTLAEDPRDVLDAVAAALSDAASAALSAALAIARAVASDPAGELPRFPRDDVRATRLAIIGMGKAGAGELNYVSDVDVIYVAEAQPESEIDNHRAIVIATRLATIVMRSISESALEPALWEVDPNLRPEGKQGALVRTLDSHLAYYERWAKSWEFQALLKHRYLAGDAELGARYHEVIDPLIWESSARENFVESVQRMRERVTANIPSEDVGFQLKLGPGGLRDIEFTVQLLQLVHGATDASVRVGGTVAALRALADAGYIGREESGEFMSDYRLLRVLEHRLQLQHMRRTHLMPREEDALRILARGSRLAASGGDLVRRWEATKQRVRQLHERLFYRPLLAAVAELSAEEARLSPAAAGARLAAIGFRDPVGALGHIAALTNGISRSAAIQRNLLPVLLRWLADGADPDYGLLAFRRLSDALGGTHWFLRMVRDSSGVAERLTRVLSGSRFIGELLDRFPEAAAWLESDDLMRPRPREALRAEVQAILSRNEQPEPASRAVLRVRRREILRLALASVLGVCDVRTVAGGLTSITEVTIEGLLDVARRGEGLDATQLEFAIIGMGRLGGGELGFGSDADVIYVYRAAALDPERAARAAGRIASEMSRLSTDARLPLDLDLDLRPEGRNGALVRSLDSYRAYYARWSLTWEAQALLRARPIAGDADLCADFTALADTVRYPTGIAETELREVRRIKARVEGERLPKGADPTRHVKLGRGSLSDVEWFTQLVQLEYAAEIPELRTTSTLDALSAAEAHGFVSTDDAEQLREAWLFASRVRSAMTLWLNRTTDVLPRDRDQLEGIARILEYPGGAAGELEQDYLRITRRSRVVFEHLFYDSVGENT</sequence>
<evidence type="ECO:0000259" key="7">
    <source>
        <dbReference type="Pfam" id="PF03710"/>
    </source>
</evidence>
<dbReference type="Pfam" id="PF03710">
    <property type="entry name" value="GlnE"/>
    <property type="match status" value="2"/>
</dbReference>
<dbReference type="EMBL" id="RCUX01000003">
    <property type="protein sequence ID" value="RLP76934.1"/>
    <property type="molecule type" value="Genomic_DNA"/>
</dbReference>
<evidence type="ECO:0000256" key="5">
    <source>
        <dbReference type="ARBA" id="ARBA00022842"/>
    </source>
</evidence>
<dbReference type="GO" id="GO:0000820">
    <property type="term" value="P:regulation of glutamine family amino acid metabolic process"/>
    <property type="evidence" value="ECO:0007669"/>
    <property type="project" value="TreeGrafter"/>
</dbReference>
<dbReference type="NCBIfam" id="NF010707">
    <property type="entry name" value="PRK14109.1"/>
    <property type="match status" value="1"/>
</dbReference>
<dbReference type="InterPro" id="IPR023057">
    <property type="entry name" value="GlnE"/>
</dbReference>
<name>A0A3L7AAD0_9MICO</name>
<dbReference type="Gene3D" id="1.20.120.330">
    <property type="entry name" value="Nucleotidyltransferases domain 2"/>
    <property type="match status" value="2"/>
</dbReference>
<evidence type="ECO:0000313" key="9">
    <source>
        <dbReference type="EMBL" id="RLP76934.1"/>
    </source>
</evidence>
<evidence type="ECO:0000256" key="2">
    <source>
        <dbReference type="ARBA" id="ARBA00022695"/>
    </source>
</evidence>
<dbReference type="EC" id="2.7.7.42" evidence="9"/>
<evidence type="ECO:0000313" key="10">
    <source>
        <dbReference type="Proteomes" id="UP000272503"/>
    </source>
</evidence>
<feature type="domain" description="Glutamate-ammonia ligase adenylyltransferase repeated" evidence="7">
    <location>
        <begin position="599"/>
        <end position="829"/>
    </location>
</feature>
<dbReference type="AlphaFoldDB" id="A0A3L7AAD0"/>
<dbReference type="SUPFAM" id="SSF81593">
    <property type="entry name" value="Nucleotidyltransferase substrate binding subunit/domain"/>
    <property type="match status" value="2"/>
</dbReference>
<dbReference type="PANTHER" id="PTHR30621">
    <property type="entry name" value="GLUTAMINE SYNTHETASE ADENYLYLTRANSFERASE"/>
    <property type="match status" value="1"/>
</dbReference>
<keyword evidence="3" id="KW-0547">Nucleotide-binding</keyword>
<gene>
    <name evidence="9" type="ORF">D9V32_04715</name>
</gene>
<evidence type="ECO:0000256" key="3">
    <source>
        <dbReference type="ARBA" id="ARBA00022741"/>
    </source>
</evidence>
<protein>
    <submittedName>
        <fullName evidence="9">Bifunctional [glutamine synthetase] adenylyltransferase/[glutamine synthetase]-adenylyl-L-tyrosine phosphorylase</fullName>
        <ecNumber evidence="9">2.7.7.42</ecNumber>
        <ecNumber evidence="9">2.7.7.89</ecNumber>
    </submittedName>
</protein>
<feature type="domain" description="PII-uridylyltransferase/Glutamine-synthetase adenylyltransferase" evidence="8">
    <location>
        <begin position="868"/>
        <end position="993"/>
    </location>
</feature>
<dbReference type="SUPFAM" id="SSF81301">
    <property type="entry name" value="Nucleotidyltransferase"/>
    <property type="match status" value="2"/>
</dbReference>
<evidence type="ECO:0000256" key="6">
    <source>
        <dbReference type="ARBA" id="ARBA00023268"/>
    </source>
</evidence>
<keyword evidence="2 9" id="KW-0548">Nucleotidyltransferase</keyword>
<dbReference type="InterPro" id="IPR005190">
    <property type="entry name" value="GlnE_rpt_dom"/>
</dbReference>
<dbReference type="GO" id="GO:0047388">
    <property type="term" value="F:[glutamine synthetase]-adenylyl-L-tyrosine phosphorylase activity"/>
    <property type="evidence" value="ECO:0007669"/>
    <property type="project" value="UniProtKB-EC"/>
</dbReference>
<dbReference type="GO" id="GO:0008882">
    <property type="term" value="F:[glutamate-ammonia-ligase] adenylyltransferase activity"/>
    <property type="evidence" value="ECO:0007669"/>
    <property type="project" value="UniProtKB-EC"/>
</dbReference>
<dbReference type="OrthoDB" id="9759366at2"/>
<keyword evidence="4" id="KW-0067">ATP-binding</keyword>
<dbReference type="Pfam" id="PF08335">
    <property type="entry name" value="GlnD_UR_UTase"/>
    <property type="match status" value="2"/>
</dbReference>
<dbReference type="CDD" id="cd05401">
    <property type="entry name" value="NT_GlnE_GlnD_like"/>
    <property type="match status" value="2"/>
</dbReference>
<proteinExistence type="predicted"/>
<keyword evidence="5" id="KW-0460">Magnesium</keyword>
<organism evidence="9 10">
    <name type="scientific">Mycetocola tolaasinivorans</name>
    <dbReference type="NCBI Taxonomy" id="76635"/>
    <lineage>
        <taxon>Bacteria</taxon>
        <taxon>Bacillati</taxon>
        <taxon>Actinomycetota</taxon>
        <taxon>Actinomycetes</taxon>
        <taxon>Micrococcales</taxon>
        <taxon>Microbacteriaceae</taxon>
        <taxon>Mycetocola</taxon>
    </lineage>
</organism>
<dbReference type="GO" id="GO:0005829">
    <property type="term" value="C:cytosol"/>
    <property type="evidence" value="ECO:0007669"/>
    <property type="project" value="TreeGrafter"/>
</dbReference>
<dbReference type="InterPro" id="IPR043519">
    <property type="entry name" value="NT_sf"/>
</dbReference>